<name>A0A8J8NY67_HALGN</name>
<accession>A0A8J8NY67</accession>
<dbReference type="AlphaFoldDB" id="A0A8J8NY67"/>
<keyword evidence="2" id="KW-1185">Reference proteome</keyword>
<gene>
    <name evidence="1" type="ORF">FGO68_gene7283</name>
</gene>
<proteinExistence type="predicted"/>
<organism evidence="1 2">
    <name type="scientific">Halteria grandinella</name>
    <dbReference type="NCBI Taxonomy" id="5974"/>
    <lineage>
        <taxon>Eukaryota</taxon>
        <taxon>Sar</taxon>
        <taxon>Alveolata</taxon>
        <taxon>Ciliophora</taxon>
        <taxon>Intramacronucleata</taxon>
        <taxon>Spirotrichea</taxon>
        <taxon>Stichotrichia</taxon>
        <taxon>Sporadotrichida</taxon>
        <taxon>Halteriidae</taxon>
        <taxon>Halteria</taxon>
    </lineage>
</organism>
<evidence type="ECO:0000313" key="1">
    <source>
        <dbReference type="EMBL" id="TNV83413.1"/>
    </source>
</evidence>
<dbReference type="EMBL" id="RRYP01003865">
    <property type="protein sequence ID" value="TNV83413.1"/>
    <property type="molecule type" value="Genomic_DNA"/>
</dbReference>
<reference evidence="1" key="1">
    <citation type="submission" date="2019-06" db="EMBL/GenBank/DDBJ databases">
        <authorList>
            <person name="Zheng W."/>
        </authorList>
    </citation>
    <scope>NUCLEOTIDE SEQUENCE</scope>
    <source>
        <strain evidence="1">QDHG01</strain>
    </source>
</reference>
<evidence type="ECO:0000313" key="2">
    <source>
        <dbReference type="Proteomes" id="UP000785679"/>
    </source>
</evidence>
<comment type="caution">
    <text evidence="1">The sequence shown here is derived from an EMBL/GenBank/DDBJ whole genome shotgun (WGS) entry which is preliminary data.</text>
</comment>
<sequence length="114" mass="13677">MSGPKHNSRKIQNPRSQRKILQRIQKFSTPHESALFNIYNNRKVVCTNTYKRWYLYPEQKCERKLTIEQSKQWKILIKKFENAYPINDSRLFLSIVKQACSIKAKGAPRQRTRH</sequence>
<dbReference type="Proteomes" id="UP000785679">
    <property type="component" value="Unassembled WGS sequence"/>
</dbReference>
<protein>
    <submittedName>
        <fullName evidence="1">Uncharacterized protein</fullName>
    </submittedName>
</protein>